<organism evidence="2 3">
    <name type="scientific">Macrophomina phaseolina</name>
    <dbReference type="NCBI Taxonomy" id="35725"/>
    <lineage>
        <taxon>Eukaryota</taxon>
        <taxon>Fungi</taxon>
        <taxon>Dikarya</taxon>
        <taxon>Ascomycota</taxon>
        <taxon>Pezizomycotina</taxon>
        <taxon>Dothideomycetes</taxon>
        <taxon>Dothideomycetes incertae sedis</taxon>
        <taxon>Botryosphaeriales</taxon>
        <taxon>Botryosphaeriaceae</taxon>
        <taxon>Macrophomina</taxon>
    </lineage>
</organism>
<feature type="compositionally biased region" description="Polar residues" evidence="1">
    <location>
        <begin position="98"/>
        <end position="130"/>
    </location>
</feature>
<proteinExistence type="predicted"/>
<keyword evidence="3" id="KW-1185">Reference proteome</keyword>
<gene>
    <name evidence="2" type="ORF">B0J12DRAFT_701239</name>
</gene>
<evidence type="ECO:0000313" key="3">
    <source>
        <dbReference type="Proteomes" id="UP000774617"/>
    </source>
</evidence>
<name>A0ABQ8G4Z6_9PEZI</name>
<evidence type="ECO:0000313" key="2">
    <source>
        <dbReference type="EMBL" id="KAH7045134.1"/>
    </source>
</evidence>
<reference evidence="2 3" key="1">
    <citation type="journal article" date="2021" name="Nat. Commun.">
        <title>Genetic determinants of endophytism in the Arabidopsis root mycobiome.</title>
        <authorList>
            <person name="Mesny F."/>
            <person name="Miyauchi S."/>
            <person name="Thiergart T."/>
            <person name="Pickel B."/>
            <person name="Atanasova L."/>
            <person name="Karlsson M."/>
            <person name="Huettel B."/>
            <person name="Barry K.W."/>
            <person name="Haridas S."/>
            <person name="Chen C."/>
            <person name="Bauer D."/>
            <person name="Andreopoulos W."/>
            <person name="Pangilinan J."/>
            <person name="LaButti K."/>
            <person name="Riley R."/>
            <person name="Lipzen A."/>
            <person name="Clum A."/>
            <person name="Drula E."/>
            <person name="Henrissat B."/>
            <person name="Kohler A."/>
            <person name="Grigoriev I.V."/>
            <person name="Martin F.M."/>
            <person name="Hacquard S."/>
        </authorList>
    </citation>
    <scope>NUCLEOTIDE SEQUENCE [LARGE SCALE GENOMIC DNA]</scope>
    <source>
        <strain evidence="2 3">MPI-SDFR-AT-0080</strain>
    </source>
</reference>
<dbReference type="Proteomes" id="UP000774617">
    <property type="component" value="Unassembled WGS sequence"/>
</dbReference>
<feature type="region of interest" description="Disordered" evidence="1">
    <location>
        <begin position="94"/>
        <end position="142"/>
    </location>
</feature>
<dbReference type="EMBL" id="JAGTJR010000019">
    <property type="protein sequence ID" value="KAH7045134.1"/>
    <property type="molecule type" value="Genomic_DNA"/>
</dbReference>
<accession>A0ABQ8G4Z6</accession>
<protein>
    <submittedName>
        <fullName evidence="2">Uncharacterized protein</fullName>
    </submittedName>
</protein>
<sequence length="142" mass="16306">MRPIEVDILRNTDVQPPRFEKRPGRPRRKCKERYDPVARRGYRFSQCGEDALFAIPPPAIPLRRLNKRKRQAASNRRALEAFQHVRQDFTVADDRSDPYSNINVAQASNSGLTNEIESNRSVSNDRSGTISDEGVNSRLERL</sequence>
<evidence type="ECO:0000256" key="1">
    <source>
        <dbReference type="SAM" id="MobiDB-lite"/>
    </source>
</evidence>
<comment type="caution">
    <text evidence="2">The sequence shown here is derived from an EMBL/GenBank/DDBJ whole genome shotgun (WGS) entry which is preliminary data.</text>
</comment>